<accession>A0ABP8LC61</accession>
<evidence type="ECO:0000313" key="5">
    <source>
        <dbReference type="EMBL" id="GAA4426591.1"/>
    </source>
</evidence>
<dbReference type="Pfam" id="PF17070">
    <property type="entry name" value="Thx"/>
    <property type="match status" value="1"/>
</dbReference>
<keyword evidence="3" id="KW-0687">Ribonucleoprotein</keyword>
<dbReference type="NCBIfam" id="TIGR04560">
    <property type="entry name" value="ribo_THX"/>
    <property type="match status" value="1"/>
</dbReference>
<organism evidence="5 6">
    <name type="scientific">Pontibacter saemangeumensis</name>
    <dbReference type="NCBI Taxonomy" id="1084525"/>
    <lineage>
        <taxon>Bacteria</taxon>
        <taxon>Pseudomonadati</taxon>
        <taxon>Bacteroidota</taxon>
        <taxon>Cytophagia</taxon>
        <taxon>Cytophagales</taxon>
        <taxon>Hymenobacteraceae</taxon>
        <taxon>Pontibacter</taxon>
    </lineage>
</organism>
<dbReference type="Proteomes" id="UP001500552">
    <property type="component" value="Unassembled WGS sequence"/>
</dbReference>
<dbReference type="EMBL" id="BAABHC010000003">
    <property type="protein sequence ID" value="GAA4426591.1"/>
    <property type="molecule type" value="Genomic_DNA"/>
</dbReference>
<feature type="region of interest" description="Disordered" evidence="4">
    <location>
        <begin position="1"/>
        <end position="46"/>
    </location>
</feature>
<evidence type="ECO:0000256" key="2">
    <source>
        <dbReference type="ARBA" id="ARBA00022980"/>
    </source>
</evidence>
<gene>
    <name evidence="5" type="ORF">GCM10023188_08840</name>
</gene>
<keyword evidence="6" id="KW-1185">Reference proteome</keyword>
<evidence type="ECO:0000313" key="6">
    <source>
        <dbReference type="Proteomes" id="UP001500552"/>
    </source>
</evidence>
<dbReference type="RefSeq" id="WP_345157073.1">
    <property type="nucleotide sequence ID" value="NZ_BAABHC010000003.1"/>
</dbReference>
<evidence type="ECO:0000256" key="4">
    <source>
        <dbReference type="SAM" id="MobiDB-lite"/>
    </source>
</evidence>
<comment type="caution">
    <text evidence="5">The sequence shown here is derived from an EMBL/GenBank/DDBJ whole genome shotgun (WGS) entry which is preliminary data.</text>
</comment>
<comment type="similarity">
    <text evidence="1">Belongs to the bacterial ribosomal protein bTHX family.</text>
</comment>
<evidence type="ECO:0000256" key="3">
    <source>
        <dbReference type="ARBA" id="ARBA00023274"/>
    </source>
</evidence>
<sequence>MGKGDVKSRKGKITKGTYGNRRPRAANKKTGEAAAPTPPKKAEAAK</sequence>
<reference evidence="6" key="1">
    <citation type="journal article" date="2019" name="Int. J. Syst. Evol. Microbiol.">
        <title>The Global Catalogue of Microorganisms (GCM) 10K type strain sequencing project: providing services to taxonomists for standard genome sequencing and annotation.</title>
        <authorList>
            <consortium name="The Broad Institute Genomics Platform"/>
            <consortium name="The Broad Institute Genome Sequencing Center for Infectious Disease"/>
            <person name="Wu L."/>
            <person name="Ma J."/>
        </authorList>
    </citation>
    <scope>NUCLEOTIDE SEQUENCE [LARGE SCALE GENOMIC DNA]</scope>
    <source>
        <strain evidence="6">JCM 17926</strain>
    </source>
</reference>
<name>A0ABP8LC61_9BACT</name>
<evidence type="ECO:0008006" key="7">
    <source>
        <dbReference type="Google" id="ProtNLM"/>
    </source>
</evidence>
<dbReference type="InterPro" id="IPR030826">
    <property type="entry name" value="Ribosomal_bTHX/bTHXc/bTHXm"/>
</dbReference>
<dbReference type="InterPro" id="IPR031414">
    <property type="entry name" value="Ribosomal_bTHX"/>
</dbReference>
<keyword evidence="2" id="KW-0689">Ribosomal protein</keyword>
<evidence type="ECO:0000256" key="1">
    <source>
        <dbReference type="ARBA" id="ARBA00010834"/>
    </source>
</evidence>
<protein>
    <recommendedName>
        <fullName evidence="7">SSU ribosomal protein S31P</fullName>
    </recommendedName>
</protein>
<proteinExistence type="inferred from homology"/>